<sequence>MKISEKYDEEELAAWIRLQMTPGVGIQTAHKMLSAYGLPQNIFMTPYEEIARIVSPKMADVLYAPVDPAITEQIDRTKEWLDDSSNMVLTLSDNRYPRQLLEIADPPLILYVKGRVELLTSPSIAIVGSRNATTQGRLDAEEFAHSLSDTGLTIVSGLALGIDTAAHEGGLKGRGSTVAVIGTGADIVYPARNRELAHRIANEGCIISEFPLGSGPVASNFPRRNRVISGLSGGILVVEAAARSGSLITAKAAIDQGRDVFAIPGSIHSPLSRGCHELIRQGAKLVESSQDILEELKHFQDIVVNQSSGERAEDEFSDEQKLILAQMGYDPVDADILSERCDMDAASLSVELLNLELSGNVESLPGGFYRRLAVS</sequence>
<accession>C3XBJ6</accession>
<dbReference type="Pfam" id="PF02481">
    <property type="entry name" value="DNA_processg_A"/>
    <property type="match status" value="1"/>
</dbReference>
<evidence type="ECO:0000259" key="2">
    <source>
        <dbReference type="Pfam" id="PF02481"/>
    </source>
</evidence>
<evidence type="ECO:0000256" key="1">
    <source>
        <dbReference type="ARBA" id="ARBA00006525"/>
    </source>
</evidence>
<feature type="domain" description="Smf/DprA SLOG" evidence="2">
    <location>
        <begin position="88"/>
        <end position="296"/>
    </location>
</feature>
<dbReference type="PANTHER" id="PTHR43022">
    <property type="entry name" value="PROTEIN SMF"/>
    <property type="match status" value="1"/>
</dbReference>
<evidence type="ECO:0000313" key="4">
    <source>
        <dbReference type="EMBL" id="EEO30572.1"/>
    </source>
</evidence>
<dbReference type="STRING" id="847.BRW83_0492"/>
<dbReference type="SUPFAM" id="SSF102405">
    <property type="entry name" value="MCP/YpsA-like"/>
    <property type="match status" value="1"/>
</dbReference>
<dbReference type="Gene3D" id="1.10.10.10">
    <property type="entry name" value="Winged helix-like DNA-binding domain superfamily/Winged helix DNA-binding domain"/>
    <property type="match status" value="1"/>
</dbReference>
<dbReference type="EMBL" id="GG658170">
    <property type="protein sequence ID" value="EEO30572.1"/>
    <property type="molecule type" value="Genomic_DNA"/>
</dbReference>
<dbReference type="AlphaFoldDB" id="C3XBJ6"/>
<reference evidence="4 5" key="1">
    <citation type="submission" date="2009-02" db="EMBL/GenBank/DDBJ databases">
        <title>The Genome Sequence of Oxalobacter formigenes OXCC13.</title>
        <authorList>
            <consortium name="The Broad Institute Genome Sequencing Platform"/>
            <person name="Ward D."/>
            <person name="Young S.K."/>
            <person name="Kodira C.D."/>
            <person name="Zeng Q."/>
            <person name="Koehrsen M."/>
            <person name="Alvarado L."/>
            <person name="Berlin A."/>
            <person name="Borenstein D."/>
            <person name="Chen Z."/>
            <person name="Engels R."/>
            <person name="Freedman E."/>
            <person name="Gellesch M."/>
            <person name="Goldberg J."/>
            <person name="Griggs A."/>
            <person name="Gujja S."/>
            <person name="Heiman D."/>
            <person name="Hepburn T."/>
            <person name="Howarth C."/>
            <person name="Jen D."/>
            <person name="Larson L."/>
            <person name="Lewis B."/>
            <person name="Mehta T."/>
            <person name="Park D."/>
            <person name="Pearson M."/>
            <person name="Roberts A."/>
            <person name="Saif S."/>
            <person name="Shea T."/>
            <person name="Shenoy N."/>
            <person name="Sisk P."/>
            <person name="Stolte C."/>
            <person name="Sykes S."/>
            <person name="Walk T."/>
            <person name="White J."/>
            <person name="Yandava C."/>
            <person name="Allison M.J."/>
            <person name="Lander E."/>
            <person name="Nusbaum C."/>
            <person name="Galagan J."/>
            <person name="Birren B."/>
        </authorList>
    </citation>
    <scope>NUCLEOTIDE SEQUENCE [LARGE SCALE GENOMIC DNA]</scope>
    <source>
        <strain evidence="4 5">OXCC13</strain>
    </source>
</reference>
<dbReference type="GO" id="GO:0009294">
    <property type="term" value="P:DNA-mediated transformation"/>
    <property type="evidence" value="ECO:0007669"/>
    <property type="project" value="InterPro"/>
</dbReference>
<dbReference type="PANTHER" id="PTHR43022:SF1">
    <property type="entry name" value="PROTEIN SMF"/>
    <property type="match status" value="1"/>
</dbReference>
<evidence type="ECO:0000259" key="3">
    <source>
        <dbReference type="Pfam" id="PF17782"/>
    </source>
</evidence>
<dbReference type="InterPro" id="IPR041614">
    <property type="entry name" value="DprA_WH"/>
</dbReference>
<dbReference type="InterPro" id="IPR010994">
    <property type="entry name" value="RuvA_2-like"/>
</dbReference>
<organism evidence="4 5">
    <name type="scientific">Oxalobacter formigenes OXCC13</name>
    <dbReference type="NCBI Taxonomy" id="556269"/>
    <lineage>
        <taxon>Bacteria</taxon>
        <taxon>Pseudomonadati</taxon>
        <taxon>Pseudomonadota</taxon>
        <taxon>Betaproteobacteria</taxon>
        <taxon>Burkholderiales</taxon>
        <taxon>Oxalobacteraceae</taxon>
        <taxon>Oxalobacter</taxon>
    </lineage>
</organism>
<dbReference type="GeneID" id="77134402"/>
<proteinExistence type="inferred from homology"/>
<evidence type="ECO:0000313" key="5">
    <source>
        <dbReference type="Proteomes" id="UP000005089"/>
    </source>
</evidence>
<dbReference type="eggNOG" id="COG0758">
    <property type="taxonomic scope" value="Bacteria"/>
</dbReference>
<dbReference type="InterPro" id="IPR036388">
    <property type="entry name" value="WH-like_DNA-bd_sf"/>
</dbReference>
<dbReference type="RefSeq" id="WP_005881850.1">
    <property type="nucleotide sequence ID" value="NZ_CP019430.1"/>
</dbReference>
<comment type="similarity">
    <text evidence="1">Belongs to the DprA/Smf family.</text>
</comment>
<dbReference type="InterPro" id="IPR057666">
    <property type="entry name" value="DrpA_SLOG"/>
</dbReference>
<dbReference type="Pfam" id="PF17782">
    <property type="entry name" value="WHD_DprA"/>
    <property type="match status" value="1"/>
</dbReference>
<protein>
    <submittedName>
        <fullName evidence="4">DNA protecting protein DprA</fullName>
    </submittedName>
</protein>
<dbReference type="HOGENOM" id="CLU_029601_1_1_4"/>
<dbReference type="NCBIfam" id="TIGR00732">
    <property type="entry name" value="dprA"/>
    <property type="match status" value="1"/>
</dbReference>
<keyword evidence="5" id="KW-1185">Reference proteome</keyword>
<dbReference type="InterPro" id="IPR003488">
    <property type="entry name" value="DprA"/>
</dbReference>
<dbReference type="Gene3D" id="3.40.50.450">
    <property type="match status" value="1"/>
</dbReference>
<name>C3XBJ6_OXAFO</name>
<dbReference type="Proteomes" id="UP000005089">
    <property type="component" value="Unassembled WGS sequence"/>
</dbReference>
<feature type="domain" description="DprA winged helix" evidence="3">
    <location>
        <begin position="311"/>
        <end position="367"/>
    </location>
</feature>
<dbReference type="SUPFAM" id="SSF47781">
    <property type="entry name" value="RuvA domain 2-like"/>
    <property type="match status" value="1"/>
</dbReference>
<gene>
    <name evidence="4" type="primary">dprA</name>
    <name evidence="4" type="ORF">OFBG_01600</name>
</gene>